<dbReference type="SFLD" id="SFLDS00001">
    <property type="entry name" value="Enolase"/>
    <property type="match status" value="1"/>
</dbReference>
<name>A0ABX1E1L9_9PROT</name>
<dbReference type="InterPro" id="IPR034593">
    <property type="entry name" value="DgoD-like"/>
</dbReference>
<dbReference type="InterPro" id="IPR013342">
    <property type="entry name" value="Mandelate_racemase_C"/>
</dbReference>
<dbReference type="RefSeq" id="WP_168028613.1">
    <property type="nucleotide sequence ID" value="NZ_JAAVNE010000008.1"/>
</dbReference>
<dbReference type="SUPFAM" id="SSF51604">
    <property type="entry name" value="Enolase C-terminal domain-like"/>
    <property type="match status" value="1"/>
</dbReference>
<dbReference type="SMART" id="SM00922">
    <property type="entry name" value="MR_MLE"/>
    <property type="match status" value="1"/>
</dbReference>
<dbReference type="Gene3D" id="3.20.20.120">
    <property type="entry name" value="Enolase-like C-terminal domain"/>
    <property type="match status" value="1"/>
</dbReference>
<dbReference type="Pfam" id="PF13378">
    <property type="entry name" value="MR_MLE_C"/>
    <property type="match status" value="1"/>
</dbReference>
<dbReference type="InterPro" id="IPR029065">
    <property type="entry name" value="Enolase_C-like"/>
</dbReference>
<sequence length="389" mass="42528">MTERIARVEAFRVVVPREVPYLGPLRAGEAVNERGYFIRAGNRSVYPTTDTSVLVKLTTESGAVGWGECYAIVAPGAVAEIITDLLGPLAMGRDPRDPVPLHEDLYDTMRVRGFFGGYFVDALAGLDIAVWDVAARLAGLPLARLLGGRRHGTLPAYLSGLPKPSLAERVAFAEDWAGRGFTAVKFAAAVAERGEVAEMAALRRALGPDIRIACDMHWKHTALAATRLIDRMHAHDLWFAEAPVQAEDLEGQREVAAKARTSIALGEEWRTAFEYRPRLVARCMDIVQPEMAHTGVTEFMKIGRMAEAFHCRVIPHASIGIGIFQAASLQASVALQHCDGHEYQHSIFDRNLRFLDGDMACEAGEYRLPEGPGLGVVPNAAVWQHATSH</sequence>
<reference evidence="3 4" key="1">
    <citation type="submission" date="2020-03" db="EMBL/GenBank/DDBJ databases">
        <title>Roseomonas selenitidurans sp. nov. isolated from urban soil.</title>
        <authorList>
            <person name="Liu H."/>
        </authorList>
    </citation>
    <scope>NUCLEOTIDE SEQUENCE [LARGE SCALE GENOMIC DNA]</scope>
    <source>
        <strain evidence="3 4">BU-1</strain>
    </source>
</reference>
<feature type="domain" description="Mandelate racemase/muconate lactonizing enzyme C-terminal" evidence="2">
    <location>
        <begin position="166"/>
        <end position="262"/>
    </location>
</feature>
<dbReference type="Gene3D" id="3.30.390.10">
    <property type="entry name" value="Enolase-like, N-terminal domain"/>
    <property type="match status" value="1"/>
</dbReference>
<dbReference type="Pfam" id="PF02746">
    <property type="entry name" value="MR_MLE_N"/>
    <property type="match status" value="1"/>
</dbReference>
<dbReference type="InterPro" id="IPR029017">
    <property type="entry name" value="Enolase-like_N"/>
</dbReference>
<evidence type="ECO:0000256" key="1">
    <source>
        <dbReference type="ARBA" id="ARBA00023239"/>
    </source>
</evidence>
<comment type="caution">
    <text evidence="3">The sequence shown here is derived from an EMBL/GenBank/DDBJ whole genome shotgun (WGS) entry which is preliminary data.</text>
</comment>
<dbReference type="Proteomes" id="UP000787635">
    <property type="component" value="Unassembled WGS sequence"/>
</dbReference>
<proteinExistence type="predicted"/>
<dbReference type="SUPFAM" id="SSF54826">
    <property type="entry name" value="Enolase N-terminal domain-like"/>
    <property type="match status" value="1"/>
</dbReference>
<evidence type="ECO:0000259" key="2">
    <source>
        <dbReference type="SMART" id="SM00922"/>
    </source>
</evidence>
<keyword evidence="4" id="KW-1185">Reference proteome</keyword>
<dbReference type="CDD" id="cd03316">
    <property type="entry name" value="MR_like"/>
    <property type="match status" value="1"/>
</dbReference>
<dbReference type="InterPro" id="IPR013341">
    <property type="entry name" value="Mandelate_racemase_N_dom"/>
</dbReference>
<dbReference type="InterPro" id="IPR036849">
    <property type="entry name" value="Enolase-like_C_sf"/>
</dbReference>
<accession>A0ABX1E1L9</accession>
<organism evidence="3 4">
    <name type="scientific">Falsiroseomonas selenitidurans</name>
    <dbReference type="NCBI Taxonomy" id="2716335"/>
    <lineage>
        <taxon>Bacteria</taxon>
        <taxon>Pseudomonadati</taxon>
        <taxon>Pseudomonadota</taxon>
        <taxon>Alphaproteobacteria</taxon>
        <taxon>Acetobacterales</taxon>
        <taxon>Roseomonadaceae</taxon>
        <taxon>Falsiroseomonas</taxon>
    </lineage>
</organism>
<protein>
    <submittedName>
        <fullName evidence="3">Mandelate racemase/muconate lactonizing enzyme family protein</fullName>
    </submittedName>
</protein>
<dbReference type="EMBL" id="JAAVNE010000008">
    <property type="protein sequence ID" value="NKC30585.1"/>
    <property type="molecule type" value="Genomic_DNA"/>
</dbReference>
<dbReference type="PANTHER" id="PTHR48080:SF2">
    <property type="entry name" value="D-GALACTONATE DEHYDRATASE"/>
    <property type="match status" value="1"/>
</dbReference>
<keyword evidence="1" id="KW-0456">Lyase</keyword>
<evidence type="ECO:0000313" key="3">
    <source>
        <dbReference type="EMBL" id="NKC30585.1"/>
    </source>
</evidence>
<evidence type="ECO:0000313" key="4">
    <source>
        <dbReference type="Proteomes" id="UP000787635"/>
    </source>
</evidence>
<gene>
    <name evidence="3" type="ORF">HEQ75_06895</name>
</gene>
<dbReference type="PANTHER" id="PTHR48080">
    <property type="entry name" value="D-GALACTONATE DEHYDRATASE-RELATED"/>
    <property type="match status" value="1"/>
</dbReference>